<dbReference type="EMBL" id="SJPW01000002">
    <property type="protein sequence ID" value="TWU58453.1"/>
    <property type="molecule type" value="Genomic_DNA"/>
</dbReference>
<dbReference type="OrthoDB" id="9814594at2"/>
<dbReference type="PIRSF" id="PIRSF004633">
    <property type="entry name" value="UCP_PLP_oxd"/>
    <property type="match status" value="1"/>
</dbReference>
<dbReference type="InterPro" id="IPR012349">
    <property type="entry name" value="Split_barrel_FMN-bd"/>
</dbReference>
<organism evidence="2 3">
    <name type="scientific">Rubripirellula tenax</name>
    <dbReference type="NCBI Taxonomy" id="2528015"/>
    <lineage>
        <taxon>Bacteria</taxon>
        <taxon>Pseudomonadati</taxon>
        <taxon>Planctomycetota</taxon>
        <taxon>Planctomycetia</taxon>
        <taxon>Pirellulales</taxon>
        <taxon>Pirellulaceae</taxon>
        <taxon>Rubripirellula</taxon>
    </lineage>
</organism>
<feature type="domain" description="CREG-like beta-barrel" evidence="1">
    <location>
        <begin position="10"/>
        <end position="145"/>
    </location>
</feature>
<dbReference type="InterPro" id="IPR055343">
    <property type="entry name" value="CREG_beta-barrel"/>
</dbReference>
<evidence type="ECO:0000259" key="1">
    <source>
        <dbReference type="Pfam" id="PF13883"/>
    </source>
</evidence>
<gene>
    <name evidence="2" type="ORF">Poly51_12310</name>
</gene>
<dbReference type="Proteomes" id="UP000318288">
    <property type="component" value="Unassembled WGS sequence"/>
</dbReference>
<name>A0A5C6F9M5_9BACT</name>
<dbReference type="RefSeq" id="WP_146455364.1">
    <property type="nucleotide sequence ID" value="NZ_SJPW01000002.1"/>
</dbReference>
<sequence length="147" mass="15156">MSASATISEIIQSASVASLGTVTVDGGPFVSLVTIAATTPTTMVMLLSGLAVHTKNLVVSPKTSLLLVQPGGEGGDPLAGARVSLVGSTIRLDRGEDTVARSTFLAKHVSASMYADFGDFSFFEFTVDHAHLVAGFGRIETLSADQL</sequence>
<reference evidence="2 3" key="1">
    <citation type="submission" date="2019-02" db="EMBL/GenBank/DDBJ databases">
        <title>Deep-cultivation of Planctomycetes and their phenomic and genomic characterization uncovers novel biology.</title>
        <authorList>
            <person name="Wiegand S."/>
            <person name="Jogler M."/>
            <person name="Boedeker C."/>
            <person name="Pinto D."/>
            <person name="Vollmers J."/>
            <person name="Rivas-Marin E."/>
            <person name="Kohn T."/>
            <person name="Peeters S.H."/>
            <person name="Heuer A."/>
            <person name="Rast P."/>
            <person name="Oberbeckmann S."/>
            <person name="Bunk B."/>
            <person name="Jeske O."/>
            <person name="Meyerdierks A."/>
            <person name="Storesund J.E."/>
            <person name="Kallscheuer N."/>
            <person name="Luecker S."/>
            <person name="Lage O.M."/>
            <person name="Pohl T."/>
            <person name="Merkel B.J."/>
            <person name="Hornburger P."/>
            <person name="Mueller R.-W."/>
            <person name="Bruemmer F."/>
            <person name="Labrenz M."/>
            <person name="Spormann A.M."/>
            <person name="Op Den Camp H."/>
            <person name="Overmann J."/>
            <person name="Amann R."/>
            <person name="Jetten M.S.M."/>
            <person name="Mascher T."/>
            <person name="Medema M.H."/>
            <person name="Devos D.P."/>
            <person name="Kaster A.-K."/>
            <person name="Ovreas L."/>
            <person name="Rohde M."/>
            <person name="Galperin M.Y."/>
            <person name="Jogler C."/>
        </authorList>
    </citation>
    <scope>NUCLEOTIDE SEQUENCE [LARGE SCALE GENOMIC DNA]</scope>
    <source>
        <strain evidence="2 3">Poly51</strain>
    </source>
</reference>
<evidence type="ECO:0000313" key="3">
    <source>
        <dbReference type="Proteomes" id="UP000318288"/>
    </source>
</evidence>
<proteinExistence type="predicted"/>
<dbReference type="Gene3D" id="2.30.110.10">
    <property type="entry name" value="Electron Transport, Fmn-binding Protein, Chain A"/>
    <property type="match status" value="1"/>
</dbReference>
<dbReference type="SUPFAM" id="SSF50475">
    <property type="entry name" value="FMN-binding split barrel"/>
    <property type="match status" value="1"/>
</dbReference>
<evidence type="ECO:0000313" key="2">
    <source>
        <dbReference type="EMBL" id="TWU58453.1"/>
    </source>
</evidence>
<keyword evidence="3" id="KW-1185">Reference proteome</keyword>
<comment type="caution">
    <text evidence="2">The sequence shown here is derived from an EMBL/GenBank/DDBJ whole genome shotgun (WGS) entry which is preliminary data.</text>
</comment>
<dbReference type="AlphaFoldDB" id="A0A5C6F9M5"/>
<dbReference type="Pfam" id="PF13883">
    <property type="entry name" value="CREG_beta-barrel"/>
    <property type="match status" value="1"/>
</dbReference>
<dbReference type="InterPro" id="IPR014419">
    <property type="entry name" value="HutZ"/>
</dbReference>
<protein>
    <submittedName>
        <fullName evidence="2">Pyridoxamine 5'-phosphate oxidase</fullName>
    </submittedName>
</protein>
<accession>A0A5C6F9M5</accession>